<gene>
    <name evidence="2" type="ORF">GIY09_08765</name>
</gene>
<dbReference type="CDD" id="cd00093">
    <property type="entry name" value="HTH_XRE"/>
    <property type="match status" value="1"/>
</dbReference>
<name>A0A6I2GDS1_9LACT</name>
<proteinExistence type="predicted"/>
<dbReference type="AlphaFoldDB" id="A0A6I2GDS1"/>
<dbReference type="InterPro" id="IPR010982">
    <property type="entry name" value="Lambda_DNA-bd_dom_sf"/>
</dbReference>
<protein>
    <submittedName>
        <fullName evidence="2">Helix-turn-helix domain-containing protein</fullName>
    </submittedName>
</protein>
<dbReference type="SUPFAM" id="SSF47413">
    <property type="entry name" value="lambda repressor-like DNA-binding domains"/>
    <property type="match status" value="1"/>
</dbReference>
<dbReference type="EMBL" id="WJQS01000007">
    <property type="protein sequence ID" value="MRI85957.1"/>
    <property type="molecule type" value="Genomic_DNA"/>
</dbReference>
<dbReference type="Pfam" id="PF01381">
    <property type="entry name" value="HTH_3"/>
    <property type="match status" value="1"/>
</dbReference>
<evidence type="ECO:0000313" key="3">
    <source>
        <dbReference type="Proteomes" id="UP000430975"/>
    </source>
</evidence>
<dbReference type="PROSITE" id="PS50943">
    <property type="entry name" value="HTH_CROC1"/>
    <property type="match status" value="1"/>
</dbReference>
<dbReference type="Gene3D" id="1.10.260.40">
    <property type="entry name" value="lambda repressor-like DNA-binding domains"/>
    <property type="match status" value="1"/>
</dbReference>
<accession>A0A6I2GDS1</accession>
<feature type="domain" description="HTH cro/C1-type" evidence="1">
    <location>
        <begin position="13"/>
        <end position="46"/>
    </location>
</feature>
<keyword evidence="3" id="KW-1185">Reference proteome</keyword>
<dbReference type="GO" id="GO:0003677">
    <property type="term" value="F:DNA binding"/>
    <property type="evidence" value="ECO:0007669"/>
    <property type="project" value="InterPro"/>
</dbReference>
<comment type="caution">
    <text evidence="2">The sequence shown here is derived from an EMBL/GenBank/DDBJ whole genome shotgun (WGS) entry which is preliminary data.</text>
</comment>
<dbReference type="Proteomes" id="UP000430975">
    <property type="component" value="Unassembled WGS sequence"/>
</dbReference>
<evidence type="ECO:0000313" key="2">
    <source>
        <dbReference type="EMBL" id="MRI85957.1"/>
    </source>
</evidence>
<reference evidence="2 3" key="1">
    <citation type="submission" date="2019-11" db="EMBL/GenBank/DDBJ databases">
        <title>Characterisation of Fundicoccus ignavus gen. nov. sp. nov., a novel genus of the family Aerococcaceae isolated from bulk tank milk.</title>
        <authorList>
            <person name="Siebert A."/>
            <person name="Huptas C."/>
            <person name="Wenning M."/>
            <person name="Scherer S."/>
            <person name="Doll E.V."/>
        </authorList>
    </citation>
    <scope>NUCLEOTIDE SEQUENCE [LARGE SCALE GENOMIC DNA]</scope>
    <source>
        <strain evidence="2 3">WS4759</strain>
    </source>
</reference>
<sequence>MTVDAEKFCNILKSKGMNAKELAQRIDMSPCTISNIINGRNLPSYQFTNGCFFELEMTEHEFMDCFYRQNILSNQ</sequence>
<evidence type="ECO:0000259" key="1">
    <source>
        <dbReference type="PROSITE" id="PS50943"/>
    </source>
</evidence>
<dbReference type="InterPro" id="IPR001387">
    <property type="entry name" value="Cro/C1-type_HTH"/>
</dbReference>
<organism evidence="2 3">
    <name type="scientific">Fundicoccus ignavus</name>
    <dbReference type="NCBI Taxonomy" id="2664442"/>
    <lineage>
        <taxon>Bacteria</taxon>
        <taxon>Bacillati</taxon>
        <taxon>Bacillota</taxon>
        <taxon>Bacilli</taxon>
        <taxon>Lactobacillales</taxon>
        <taxon>Aerococcaceae</taxon>
        <taxon>Fundicoccus</taxon>
    </lineage>
</organism>